<keyword evidence="1" id="KW-0732">Signal</keyword>
<dbReference type="InterPro" id="IPR011042">
    <property type="entry name" value="6-blade_b-propeller_TolB-like"/>
</dbReference>
<gene>
    <name evidence="3" type="ORF">VN24_02595</name>
</gene>
<dbReference type="STRING" id="1126833.VN24_02595"/>
<dbReference type="KEGG" id="pbj:VN24_02595"/>
<feature type="chain" id="PRO_5002296203" description="Copper amine oxidase-like N-terminal domain-containing protein" evidence="1">
    <location>
        <begin position="27"/>
        <end position="467"/>
    </location>
</feature>
<dbReference type="HOGENOM" id="CLU_578521_0_0_9"/>
<dbReference type="OrthoDB" id="2768010at2"/>
<feature type="signal peptide" evidence="1">
    <location>
        <begin position="1"/>
        <end position="26"/>
    </location>
</feature>
<organism evidence="3 4">
    <name type="scientific">Paenibacillus beijingensis</name>
    <dbReference type="NCBI Taxonomy" id="1126833"/>
    <lineage>
        <taxon>Bacteria</taxon>
        <taxon>Bacillati</taxon>
        <taxon>Bacillota</taxon>
        <taxon>Bacilli</taxon>
        <taxon>Bacillales</taxon>
        <taxon>Paenibacillaceae</taxon>
        <taxon>Paenibacillus</taxon>
    </lineage>
</organism>
<protein>
    <recommendedName>
        <fullName evidence="2">Copper amine oxidase-like N-terminal domain-containing protein</fullName>
    </recommendedName>
</protein>
<dbReference type="Proteomes" id="UP000032633">
    <property type="component" value="Chromosome"/>
</dbReference>
<feature type="domain" description="Copper amine oxidase-like N-terminal" evidence="2">
    <location>
        <begin position="41"/>
        <end position="138"/>
    </location>
</feature>
<dbReference type="SUPFAM" id="SSF55383">
    <property type="entry name" value="Copper amine oxidase, domain N"/>
    <property type="match status" value="1"/>
</dbReference>
<reference evidence="3 4" key="1">
    <citation type="journal article" date="2015" name="J. Biotechnol.">
        <title>Complete genome sequence of Paenibacillus beijingensis 7188(T) (=DSM 24997(T)), a novel rhizobacterium from jujube garden soil.</title>
        <authorList>
            <person name="Kwak Y."/>
            <person name="Shin J.H."/>
        </authorList>
    </citation>
    <scope>NUCLEOTIDE SEQUENCE [LARGE SCALE GENOMIC DNA]</scope>
    <source>
        <strain evidence="3 4">DSM 24997</strain>
    </source>
</reference>
<evidence type="ECO:0000256" key="1">
    <source>
        <dbReference type="SAM" id="SignalP"/>
    </source>
</evidence>
<dbReference type="InterPro" id="IPR036582">
    <property type="entry name" value="Mao_N_sf"/>
</dbReference>
<accession>A0A0D5NER5</accession>
<dbReference type="AlphaFoldDB" id="A0A0D5NER5"/>
<evidence type="ECO:0000313" key="4">
    <source>
        <dbReference type="Proteomes" id="UP000032633"/>
    </source>
</evidence>
<dbReference type="EMBL" id="CP011058">
    <property type="protein sequence ID" value="AJY73721.1"/>
    <property type="molecule type" value="Genomic_DNA"/>
</dbReference>
<evidence type="ECO:0000313" key="3">
    <source>
        <dbReference type="EMBL" id="AJY73721.1"/>
    </source>
</evidence>
<proteinExistence type="predicted"/>
<dbReference type="PATRIC" id="fig|1126833.4.peg.576"/>
<dbReference type="RefSeq" id="WP_045669156.1">
    <property type="nucleotide sequence ID" value="NZ_CP011058.1"/>
</dbReference>
<keyword evidence="4" id="KW-1185">Reference proteome</keyword>
<dbReference type="Pfam" id="PF07833">
    <property type="entry name" value="Cu_amine_oxidN1"/>
    <property type="match status" value="1"/>
</dbReference>
<name>A0A0D5NER5_9BACL</name>
<dbReference type="InterPro" id="IPR012854">
    <property type="entry name" value="Cu_amine_oxidase-like_N"/>
</dbReference>
<evidence type="ECO:0000259" key="2">
    <source>
        <dbReference type="Pfam" id="PF07833"/>
    </source>
</evidence>
<sequence length="467" mass="48440">MSMKKTLAASLAAAIISTAAVSGAYAAAPVNVLQVKPASYVVNGSDVTIRSIVADGVTLVSVRDLAAALLANLELTQDGTVKAAANGHSIALKASSNRAFVDGSVKMLSHAVVNVKHANYIEPASFVEALGGTYTKDASGAVSVDTVQLLEGIDQAKWIGAGQLLVSSLTDQGRADNVVNAVSGEHAELFAAADASDLAVAPGGTKAAYTDSNGNVYVLVLGTNKMKKISEDTSVKNELQWSADGSTLYFLQGDRGSVIAKMNPVDGKIAAVLDDKVDYKANLTVSEGGKKFVYTVSKSGKVTADSSKDVSLDDVAIDMTGTEPQLYAFDSSAAGAKPVQLTSGAEDKLYVGAAADASQAFYIKPGDENTNSVLISVQANAQESTLFSEQDVLQAVYSSGKLYVLASGATDTNDIYEIDPANGSKQKLFTVSDSVTDLVVSANSQLALVQDGKLYVDHNGKWKAVTR</sequence>
<reference evidence="4" key="2">
    <citation type="submission" date="2015-03" db="EMBL/GenBank/DDBJ databases">
        <title>Genome sequence of Paenibacillus beijingensis strain DSM 24997T.</title>
        <authorList>
            <person name="Kwak Y."/>
            <person name="Shin J.-H."/>
        </authorList>
    </citation>
    <scope>NUCLEOTIDE SEQUENCE [LARGE SCALE GENOMIC DNA]</scope>
    <source>
        <strain evidence="4">DSM 24997</strain>
    </source>
</reference>
<dbReference type="SUPFAM" id="SSF82171">
    <property type="entry name" value="DPP6 N-terminal domain-like"/>
    <property type="match status" value="1"/>
</dbReference>
<dbReference type="Gene3D" id="2.120.10.30">
    <property type="entry name" value="TolB, C-terminal domain"/>
    <property type="match status" value="1"/>
</dbReference>